<dbReference type="SUPFAM" id="SSF81296">
    <property type="entry name" value="E set domains"/>
    <property type="match status" value="1"/>
</dbReference>
<dbReference type="InterPro" id="IPR013783">
    <property type="entry name" value="Ig-like_fold"/>
</dbReference>
<evidence type="ECO:0000313" key="4">
    <source>
        <dbReference type="EMBL" id="EXJ94579.1"/>
    </source>
</evidence>
<dbReference type="RefSeq" id="XP_007722073.1">
    <property type="nucleotide sequence ID" value="XM_007723883.1"/>
</dbReference>
<evidence type="ECO:0000259" key="3">
    <source>
        <dbReference type="Pfam" id="PF16561"/>
    </source>
</evidence>
<comment type="similarity">
    <text evidence="1">Belongs to the CRP1/MDG1 family.</text>
</comment>
<name>W9ZJA4_9EURO</name>
<dbReference type="eggNOG" id="KOG1616">
    <property type="taxonomic scope" value="Eukaryota"/>
</dbReference>
<evidence type="ECO:0000256" key="2">
    <source>
        <dbReference type="SAM" id="MobiDB-lite"/>
    </source>
</evidence>
<sequence>MRRLPRKSLIPAHRPHPDASDVHVTGTFDDWGKTEKLNKVGDVWEKEVELPEADKKILYKFVVNDNWVIDPQAPQEDDGHGNINNVLYPDRIKPKQAMVPEAVTTSSAAPVSTTATLAGQVPLEPRKEATEVTPGTDDGYTLRRDTTKNSLPGAFPETPQHEASEPLNHAPDTSVSVDPLPATSGTGNPINLPAGEKVPPPSEVTSNTIHSSVTTSQKDYESAGGLSLPLVGGVAGLGAGIAGALGFGTSEKKENLIPESSLPMGSAAGETLDAGPTISSAGPTSTTADLAGKVPLEERKEATVIEPESGVPEVVKESIEEAHVSPEATTSAEAVQEKAEVEQELLKKVPTAEEAGEPAPTIAAATSATAPSATLAPSDESGVPEVVKESIEEAHVSPEATVSAEAVEEKAEVEQELLKKITTANEAGEPAPTIAEDPTLADEPAVRMMNQNEATTKQETIPPATETTPAAATTLPPTSAAPKVEAATPASPAPKKTAAVTPATPSSATSTPTKKSDTTPTSSPATKDKKKKNRISSLFKKIFD</sequence>
<reference evidence="4 5" key="1">
    <citation type="submission" date="2013-03" db="EMBL/GenBank/DDBJ databases">
        <title>The Genome Sequence of Capronia coronata CBS 617.96.</title>
        <authorList>
            <consortium name="The Broad Institute Genomics Platform"/>
            <person name="Cuomo C."/>
            <person name="de Hoog S."/>
            <person name="Gorbushina A."/>
            <person name="Walker B."/>
            <person name="Young S.K."/>
            <person name="Zeng Q."/>
            <person name="Gargeya S."/>
            <person name="Fitzgerald M."/>
            <person name="Haas B."/>
            <person name="Abouelleil A."/>
            <person name="Allen A.W."/>
            <person name="Alvarado L."/>
            <person name="Arachchi H.M."/>
            <person name="Berlin A.M."/>
            <person name="Chapman S.B."/>
            <person name="Gainer-Dewar J."/>
            <person name="Goldberg J."/>
            <person name="Griggs A."/>
            <person name="Gujja S."/>
            <person name="Hansen M."/>
            <person name="Howarth C."/>
            <person name="Imamovic A."/>
            <person name="Ireland A."/>
            <person name="Larimer J."/>
            <person name="McCowan C."/>
            <person name="Murphy C."/>
            <person name="Pearson M."/>
            <person name="Poon T.W."/>
            <person name="Priest M."/>
            <person name="Roberts A."/>
            <person name="Saif S."/>
            <person name="Shea T."/>
            <person name="Sisk P."/>
            <person name="Sykes S."/>
            <person name="Wortman J."/>
            <person name="Nusbaum C."/>
            <person name="Birren B."/>
        </authorList>
    </citation>
    <scope>NUCLEOTIDE SEQUENCE [LARGE SCALE GENOMIC DNA]</scope>
    <source>
        <strain evidence="4 5">CBS 617.96</strain>
    </source>
</reference>
<protein>
    <recommendedName>
        <fullName evidence="3">AMP-activated protein kinase glycogen-binding domain-containing protein</fullName>
    </recommendedName>
</protein>
<organism evidence="4 5">
    <name type="scientific">Capronia coronata CBS 617.96</name>
    <dbReference type="NCBI Taxonomy" id="1182541"/>
    <lineage>
        <taxon>Eukaryota</taxon>
        <taxon>Fungi</taxon>
        <taxon>Dikarya</taxon>
        <taxon>Ascomycota</taxon>
        <taxon>Pezizomycotina</taxon>
        <taxon>Eurotiomycetes</taxon>
        <taxon>Chaetothyriomycetidae</taxon>
        <taxon>Chaetothyriales</taxon>
        <taxon>Herpotrichiellaceae</taxon>
        <taxon>Capronia</taxon>
    </lineage>
</organism>
<keyword evidence="5" id="KW-1185">Reference proteome</keyword>
<dbReference type="GO" id="GO:0007165">
    <property type="term" value="P:signal transduction"/>
    <property type="evidence" value="ECO:0007669"/>
    <property type="project" value="TreeGrafter"/>
</dbReference>
<feature type="domain" description="AMP-activated protein kinase glycogen-binding" evidence="3">
    <location>
        <begin position="18"/>
        <end position="87"/>
    </location>
</feature>
<dbReference type="AlphaFoldDB" id="W9ZJA4"/>
<dbReference type="GO" id="GO:0005634">
    <property type="term" value="C:nucleus"/>
    <property type="evidence" value="ECO:0007669"/>
    <property type="project" value="TreeGrafter"/>
</dbReference>
<proteinExistence type="inferred from homology"/>
<dbReference type="Proteomes" id="UP000019484">
    <property type="component" value="Unassembled WGS sequence"/>
</dbReference>
<feature type="compositionally biased region" description="Polar residues" evidence="2">
    <location>
        <begin position="277"/>
        <end position="288"/>
    </location>
</feature>
<feature type="compositionally biased region" description="Polar residues" evidence="2">
    <location>
        <begin position="449"/>
        <end position="459"/>
    </location>
</feature>
<dbReference type="OrthoDB" id="5873279at2759"/>
<accession>W9ZJA4</accession>
<dbReference type="PANTHER" id="PTHR10343:SF81">
    <property type="entry name" value="CRUCIFORM DNA-RECOGNIZING PROTEIN 1-RELATED"/>
    <property type="match status" value="1"/>
</dbReference>
<feature type="region of interest" description="Disordered" evidence="2">
    <location>
        <begin position="259"/>
        <end position="389"/>
    </location>
</feature>
<feature type="region of interest" description="Disordered" evidence="2">
    <location>
        <begin position="1"/>
        <end position="20"/>
    </location>
</feature>
<dbReference type="STRING" id="1182541.W9ZJA4"/>
<comment type="caution">
    <text evidence="4">The sequence shown here is derived from an EMBL/GenBank/DDBJ whole genome shotgun (WGS) entry which is preliminary data.</text>
</comment>
<dbReference type="GeneID" id="19157872"/>
<evidence type="ECO:0000256" key="1">
    <source>
        <dbReference type="ARBA" id="ARBA00038216"/>
    </source>
</evidence>
<evidence type="ECO:0000313" key="5">
    <source>
        <dbReference type="Proteomes" id="UP000019484"/>
    </source>
</evidence>
<feature type="region of interest" description="Disordered" evidence="2">
    <location>
        <begin position="418"/>
        <end position="544"/>
    </location>
</feature>
<feature type="region of interest" description="Disordered" evidence="2">
    <location>
        <begin position="125"/>
        <end position="222"/>
    </location>
</feature>
<feature type="compositionally biased region" description="Polar residues" evidence="2">
    <location>
        <begin position="203"/>
        <end position="217"/>
    </location>
</feature>
<dbReference type="EMBL" id="AMWN01000002">
    <property type="protein sequence ID" value="EXJ94579.1"/>
    <property type="molecule type" value="Genomic_DNA"/>
</dbReference>
<dbReference type="Pfam" id="PF16561">
    <property type="entry name" value="AMPK1_CBM"/>
    <property type="match status" value="1"/>
</dbReference>
<dbReference type="PANTHER" id="PTHR10343">
    <property type="entry name" value="5'-AMP-ACTIVATED PROTEIN KINASE , BETA SUBUNIT"/>
    <property type="match status" value="1"/>
</dbReference>
<feature type="compositionally biased region" description="Low complexity" evidence="2">
    <location>
        <begin position="462"/>
        <end position="525"/>
    </location>
</feature>
<feature type="compositionally biased region" description="Low complexity" evidence="2">
    <location>
        <begin position="358"/>
        <end position="378"/>
    </location>
</feature>
<gene>
    <name evidence="4" type="ORF">A1O1_02975</name>
</gene>
<dbReference type="CDD" id="cd02859">
    <property type="entry name" value="E_set_AMPKbeta_like_N"/>
    <property type="match status" value="1"/>
</dbReference>
<feature type="compositionally biased region" description="Basic and acidic residues" evidence="2">
    <location>
        <begin position="314"/>
        <end position="324"/>
    </location>
</feature>
<dbReference type="GO" id="GO:0019901">
    <property type="term" value="F:protein kinase binding"/>
    <property type="evidence" value="ECO:0007669"/>
    <property type="project" value="TreeGrafter"/>
</dbReference>
<dbReference type="HOGENOM" id="CLU_011453_2_0_1"/>
<dbReference type="GO" id="GO:0031588">
    <property type="term" value="C:nucleotide-activated protein kinase complex"/>
    <property type="evidence" value="ECO:0007669"/>
    <property type="project" value="TreeGrafter"/>
</dbReference>
<dbReference type="InterPro" id="IPR014756">
    <property type="entry name" value="Ig_E-set"/>
</dbReference>
<dbReference type="GO" id="GO:0005737">
    <property type="term" value="C:cytoplasm"/>
    <property type="evidence" value="ECO:0007669"/>
    <property type="project" value="TreeGrafter"/>
</dbReference>
<dbReference type="InterPro" id="IPR032640">
    <property type="entry name" value="AMPK1_CBM"/>
</dbReference>
<dbReference type="Gene3D" id="2.60.40.10">
    <property type="entry name" value="Immunoglobulins"/>
    <property type="match status" value="1"/>
</dbReference>
<dbReference type="InterPro" id="IPR050827">
    <property type="entry name" value="CRP1_MDG1_kinase"/>
</dbReference>
<feature type="compositionally biased region" description="Basic and acidic residues" evidence="2">
    <location>
        <begin position="335"/>
        <end position="351"/>
    </location>
</feature>